<name>A0A9N9RI96_9DIPT</name>
<feature type="region of interest" description="Disordered" evidence="3">
    <location>
        <begin position="112"/>
        <end position="158"/>
    </location>
</feature>
<dbReference type="SUPFAM" id="SSF47576">
    <property type="entry name" value="Calponin-homology domain, CH-domain"/>
    <property type="match status" value="1"/>
</dbReference>
<dbReference type="Proteomes" id="UP001153620">
    <property type="component" value="Chromosome 1"/>
</dbReference>
<dbReference type="PANTHER" id="PTHR16083">
    <property type="entry name" value="LEUCINE RICH REPEAT CONTAINING PROTEIN"/>
    <property type="match status" value="1"/>
</dbReference>
<keyword evidence="4" id="KW-0472">Membrane</keyword>
<evidence type="ECO:0000259" key="5">
    <source>
        <dbReference type="PROSITE" id="PS50021"/>
    </source>
</evidence>
<dbReference type="SMART" id="SM00369">
    <property type="entry name" value="LRR_TYP"/>
    <property type="match status" value="3"/>
</dbReference>
<dbReference type="InterPro" id="IPR003591">
    <property type="entry name" value="Leu-rich_rpt_typical-subtyp"/>
</dbReference>
<feature type="region of interest" description="Disordered" evidence="3">
    <location>
        <begin position="178"/>
        <end position="199"/>
    </location>
</feature>
<proteinExistence type="predicted"/>
<protein>
    <recommendedName>
        <fullName evidence="5">Calponin-homology (CH) domain-containing protein</fullName>
    </recommendedName>
</protein>
<keyword evidence="1" id="KW-0433">Leucine-rich repeat</keyword>
<feature type="region of interest" description="Disordered" evidence="3">
    <location>
        <begin position="261"/>
        <end position="423"/>
    </location>
</feature>
<organism evidence="6 7">
    <name type="scientific">Chironomus riparius</name>
    <dbReference type="NCBI Taxonomy" id="315576"/>
    <lineage>
        <taxon>Eukaryota</taxon>
        <taxon>Metazoa</taxon>
        <taxon>Ecdysozoa</taxon>
        <taxon>Arthropoda</taxon>
        <taxon>Hexapoda</taxon>
        <taxon>Insecta</taxon>
        <taxon>Pterygota</taxon>
        <taxon>Neoptera</taxon>
        <taxon>Endopterygota</taxon>
        <taxon>Diptera</taxon>
        <taxon>Nematocera</taxon>
        <taxon>Chironomoidea</taxon>
        <taxon>Chironomidae</taxon>
        <taxon>Chironominae</taxon>
        <taxon>Chironomus</taxon>
    </lineage>
</organism>
<evidence type="ECO:0000256" key="1">
    <source>
        <dbReference type="ARBA" id="ARBA00022614"/>
    </source>
</evidence>
<keyword evidence="2" id="KW-0677">Repeat</keyword>
<dbReference type="InterPro" id="IPR036872">
    <property type="entry name" value="CH_dom_sf"/>
</dbReference>
<feature type="compositionally biased region" description="Polar residues" evidence="3">
    <location>
        <begin position="310"/>
        <end position="320"/>
    </location>
</feature>
<feature type="compositionally biased region" description="Polar residues" evidence="3">
    <location>
        <begin position="113"/>
        <end position="130"/>
    </location>
</feature>
<keyword evidence="7" id="KW-1185">Reference proteome</keyword>
<feature type="region of interest" description="Disordered" evidence="3">
    <location>
        <begin position="215"/>
        <end position="246"/>
    </location>
</feature>
<dbReference type="InterPro" id="IPR001715">
    <property type="entry name" value="CH_dom"/>
</dbReference>
<feature type="compositionally biased region" description="Polar residues" evidence="3">
    <location>
        <begin position="283"/>
        <end position="293"/>
    </location>
</feature>
<dbReference type="OrthoDB" id="6149831at2759"/>
<reference evidence="6" key="1">
    <citation type="submission" date="2022-01" db="EMBL/GenBank/DDBJ databases">
        <authorList>
            <person name="King R."/>
        </authorList>
    </citation>
    <scope>NUCLEOTIDE SEQUENCE</scope>
</reference>
<dbReference type="Pfam" id="PF00307">
    <property type="entry name" value="CH"/>
    <property type="match status" value="1"/>
</dbReference>
<evidence type="ECO:0000256" key="2">
    <source>
        <dbReference type="ARBA" id="ARBA00022737"/>
    </source>
</evidence>
<feature type="compositionally biased region" description="Polar residues" evidence="3">
    <location>
        <begin position="265"/>
        <end position="275"/>
    </location>
</feature>
<gene>
    <name evidence="6" type="ORF">CHIRRI_LOCUS1494</name>
</gene>
<dbReference type="PROSITE" id="PS51450">
    <property type="entry name" value="LRR"/>
    <property type="match status" value="1"/>
</dbReference>
<evidence type="ECO:0000313" key="6">
    <source>
        <dbReference type="EMBL" id="CAG9798512.1"/>
    </source>
</evidence>
<dbReference type="AlphaFoldDB" id="A0A9N9RI96"/>
<feature type="transmembrane region" description="Helical" evidence="4">
    <location>
        <begin position="781"/>
        <end position="802"/>
    </location>
</feature>
<dbReference type="InterPro" id="IPR001611">
    <property type="entry name" value="Leu-rich_rpt"/>
</dbReference>
<dbReference type="SMART" id="SM00033">
    <property type="entry name" value="CH"/>
    <property type="match status" value="1"/>
</dbReference>
<feature type="compositionally biased region" description="Polar residues" evidence="3">
    <location>
        <begin position="337"/>
        <end position="354"/>
    </location>
</feature>
<dbReference type="CDD" id="cd21205">
    <property type="entry name" value="CH_LRCH"/>
    <property type="match status" value="1"/>
</dbReference>
<dbReference type="PROSITE" id="PS50021">
    <property type="entry name" value="CH"/>
    <property type="match status" value="1"/>
</dbReference>
<evidence type="ECO:0000256" key="4">
    <source>
        <dbReference type="SAM" id="Phobius"/>
    </source>
</evidence>
<feature type="compositionally biased region" description="Polar residues" evidence="3">
    <location>
        <begin position="215"/>
        <end position="240"/>
    </location>
</feature>
<feature type="domain" description="Calponin-homology (CH)" evidence="5">
    <location>
        <begin position="448"/>
        <end position="575"/>
    </location>
</feature>
<sequence length="805" mass="90219">MKDLTELDAGCNQLTHLPARLSELTNLRALSLRNNQLMYLPRDLTNLTLFSLDISCNKIASLPIELRLMTSLIDLTLSDNPLTSPPAHICVRGMIHVFKYLENAAAREGRVEGTNSLRRSLPKQHSTPVLNENLHTKVKRNTVDSGYSTSDGGLDSKWAQEPIPKWHLPSTPLHVRTELSKSDTSTPAGISPSGFYENPLDDDLLKKQLEKRNMTHSNPTLTNGFVVTNENSPEANTPDSQKSDDKLKAYGNIQTYREYKEALRQQRSQESSSVYKTKEATTPDGSTEPNFKTQSSYNNSNQNSPISPYRNVNISPLNGFQQQQQQEESKGRPVQKVTPSRSISAPSTYQNGNHANGKDVNDGYMKPSSPLKTSGILQHNSVPNNINNNNSNNNVKGALTNGHKPLSGTTVGYVNNKSGQKTNKTVSWNRDVSTEKLTFTMRREFDKHKEEEELIKQLRSILEAKLKMSLPDDLAPALSDGVVLCHLANHIRPRSVGSIHVPSPAVPKLTMARCRRNVDNFLEACRKIGVDEECLCSCGDIVPSINDNDDTSDIRRPPNPGALYRTISELLIQHQKNLDEAAASTALMKQGQVDATNTNSTNDDHDDGFVDDSMPLIRGIRRTPASLDFNRKRKYASVKFQLPETHQENDTSNDEHNGALTEIIEECEYDSDIGKFKCKDDDAIEQDESENSSTSSMVDNYLQVEHLNNLNSPPKYVNNKSGLDMNNIVDESNDNEPHYKIVMKRIEFFESNGMKHSENEKITNIVNDIKEIRVPTREEHFLSMILLIIFILTVTLLIIFPLPNY</sequence>
<dbReference type="PANTHER" id="PTHR16083:SF85">
    <property type="entry name" value="FI16115P1"/>
    <property type="match status" value="1"/>
</dbReference>
<accession>A0A9N9RI96</accession>
<dbReference type="EMBL" id="OU895877">
    <property type="protein sequence ID" value="CAG9798512.1"/>
    <property type="molecule type" value="Genomic_DNA"/>
</dbReference>
<feature type="compositionally biased region" description="Polar residues" evidence="3">
    <location>
        <begin position="407"/>
        <end position="423"/>
    </location>
</feature>
<dbReference type="Gene3D" id="3.80.10.10">
    <property type="entry name" value="Ribonuclease Inhibitor"/>
    <property type="match status" value="1"/>
</dbReference>
<keyword evidence="4" id="KW-1133">Transmembrane helix</keyword>
<dbReference type="InterPro" id="IPR032675">
    <property type="entry name" value="LRR_dom_sf"/>
</dbReference>
<dbReference type="SUPFAM" id="SSF52075">
    <property type="entry name" value="Outer arm dynein light chain 1"/>
    <property type="match status" value="1"/>
</dbReference>
<keyword evidence="4" id="KW-0812">Transmembrane</keyword>
<feature type="compositionally biased region" description="Polar residues" evidence="3">
    <location>
        <begin position="370"/>
        <end position="379"/>
    </location>
</feature>
<feature type="compositionally biased region" description="Low complexity" evidence="3">
    <location>
        <begin position="294"/>
        <end position="309"/>
    </location>
</feature>
<evidence type="ECO:0000313" key="7">
    <source>
        <dbReference type="Proteomes" id="UP001153620"/>
    </source>
</evidence>
<feature type="compositionally biased region" description="Low complexity" evidence="3">
    <location>
        <begin position="380"/>
        <end position="395"/>
    </location>
</feature>
<evidence type="ECO:0000256" key="3">
    <source>
        <dbReference type="SAM" id="MobiDB-lite"/>
    </source>
</evidence>
<dbReference type="Gene3D" id="1.10.418.10">
    <property type="entry name" value="Calponin-like domain"/>
    <property type="match status" value="1"/>
</dbReference>
<reference evidence="6" key="2">
    <citation type="submission" date="2022-10" db="EMBL/GenBank/DDBJ databases">
        <authorList>
            <consortium name="ENA_rothamsted_submissions"/>
            <consortium name="culmorum"/>
            <person name="King R."/>
        </authorList>
    </citation>
    <scope>NUCLEOTIDE SEQUENCE</scope>
</reference>